<dbReference type="HAMAP" id="MF_00235">
    <property type="entry name" value="Adenylate_kinase_Adk"/>
    <property type="match status" value="1"/>
</dbReference>
<keyword evidence="3 5" id="KW-0547">Nucleotide-binding</keyword>
<name>A0A2S8ST46_9BACT</name>
<feature type="binding site" evidence="5">
    <location>
        <position position="126"/>
    </location>
    <ligand>
        <name>ATP</name>
        <dbReference type="ChEBI" id="CHEBI:30616"/>
    </ligand>
</feature>
<dbReference type="PANTHER" id="PTHR23359">
    <property type="entry name" value="NUCLEOTIDE KINASE"/>
    <property type="match status" value="1"/>
</dbReference>
<dbReference type="NCBIfam" id="NF001380">
    <property type="entry name" value="PRK00279.1-2"/>
    <property type="match status" value="1"/>
</dbReference>
<keyword evidence="4 5" id="KW-0418">Kinase</keyword>
<dbReference type="EMBL" id="NIGF01000008">
    <property type="protein sequence ID" value="PQV63967.1"/>
    <property type="molecule type" value="Genomic_DNA"/>
</dbReference>
<comment type="domain">
    <text evidence="5">Consists of three domains, a large central CORE domain and two small peripheral domains, NMPbind and LID, which undergo movements during catalysis. The LID domain closes over the site of phosphoryl transfer upon ATP binding. Assembling and dissambling the active center during each catalytic cycle provides an effective means to prevent ATP hydrolysis. Some bacteria have evolved a zinc-coordinating structure that stabilizes the LID domain.</text>
</comment>
<dbReference type="EC" id="2.7.4.3" evidence="5 7"/>
<evidence type="ECO:0000313" key="9">
    <source>
        <dbReference type="EMBL" id="PQV63967.1"/>
    </source>
</evidence>
<feature type="binding site" evidence="5">
    <location>
        <begin position="10"/>
        <end position="15"/>
    </location>
    <ligand>
        <name>ATP</name>
        <dbReference type="ChEBI" id="CHEBI:30616"/>
    </ligand>
</feature>
<evidence type="ECO:0000313" key="10">
    <source>
        <dbReference type="Proteomes" id="UP000237684"/>
    </source>
</evidence>
<feature type="binding site" evidence="5">
    <location>
        <position position="91"/>
    </location>
    <ligand>
        <name>AMP</name>
        <dbReference type="ChEBI" id="CHEBI:456215"/>
    </ligand>
</feature>
<comment type="function">
    <text evidence="5">Catalyzes the reversible transfer of the terminal phosphate group between ATP and AMP. Plays an important role in cellular energy homeostasis and in adenine nucleotide metabolism.</text>
</comment>
<dbReference type="Proteomes" id="UP000237684">
    <property type="component" value="Unassembled WGS sequence"/>
</dbReference>
<dbReference type="RefSeq" id="WP_105483798.1">
    <property type="nucleotide sequence ID" value="NZ_NIGF01000008.1"/>
</dbReference>
<comment type="similarity">
    <text evidence="5 6">Belongs to the adenylate kinase family.</text>
</comment>
<feature type="binding site" evidence="5">
    <location>
        <begin position="84"/>
        <end position="87"/>
    </location>
    <ligand>
        <name>AMP</name>
        <dbReference type="ChEBI" id="CHEBI:456215"/>
    </ligand>
</feature>
<dbReference type="NCBIfam" id="NF001381">
    <property type="entry name" value="PRK00279.1-3"/>
    <property type="match status" value="1"/>
</dbReference>
<reference evidence="9 10" key="1">
    <citation type="journal article" date="2018" name="Syst. Appl. Microbiol.">
        <title>Abditibacterium utsteinense sp. nov., the first cultivated member of candidate phylum FBP, isolated from ice-free Antarctic soil samples.</title>
        <authorList>
            <person name="Tahon G."/>
            <person name="Tytgat B."/>
            <person name="Lebbe L."/>
            <person name="Carlier A."/>
            <person name="Willems A."/>
        </authorList>
    </citation>
    <scope>NUCLEOTIDE SEQUENCE [LARGE SCALE GENOMIC DNA]</scope>
    <source>
        <strain evidence="9 10">LMG 29911</strain>
    </source>
</reference>
<gene>
    <name evidence="5" type="primary">adk</name>
    <name evidence="9" type="ORF">B1R32_108178</name>
</gene>
<keyword evidence="5" id="KW-0963">Cytoplasm</keyword>
<evidence type="ECO:0000256" key="5">
    <source>
        <dbReference type="HAMAP-Rule" id="MF_00235"/>
    </source>
</evidence>
<feature type="region of interest" description="LID" evidence="5">
    <location>
        <begin position="125"/>
        <end position="162"/>
    </location>
</feature>
<feature type="binding site" evidence="5">
    <location>
        <position position="159"/>
    </location>
    <ligand>
        <name>AMP</name>
        <dbReference type="ChEBI" id="CHEBI:456215"/>
    </ligand>
</feature>
<feature type="region of interest" description="NMP" evidence="5">
    <location>
        <begin position="30"/>
        <end position="59"/>
    </location>
</feature>
<feature type="binding site" evidence="5">
    <location>
        <position position="152"/>
    </location>
    <ligand>
        <name>Zn(2+)</name>
        <dbReference type="ChEBI" id="CHEBI:29105"/>
        <note>structural</note>
    </ligand>
</feature>
<feature type="binding site" evidence="5">
    <location>
        <position position="129"/>
    </location>
    <ligand>
        <name>Zn(2+)</name>
        <dbReference type="ChEBI" id="CHEBI:29105"/>
        <note>structural</note>
    </ligand>
</feature>
<dbReference type="OrthoDB" id="9805030at2"/>
<dbReference type="GO" id="GO:0004017">
    <property type="term" value="F:AMP kinase activity"/>
    <property type="evidence" value="ECO:0007669"/>
    <property type="project" value="UniProtKB-UniRule"/>
</dbReference>
<sequence>MRIVLLGPPGSGKGTQAVKLAAKLGAAHIATGDLFRTEIAEETELGILANEYISHGNLVPNDVTNAMVESRLTKNDADGFVLDGYPRTLDQADALEAALEKLQRPLDGAFLIDVPDGAIVERAVGRLLCNSCGAIYHLKFKPPQVAGVCDICRGILSVRDDDTPSTVRHRLVVYHRITAPLLEFYGARGLLMRIDGVGNPDEIFNRLVAAIEAN</sequence>
<evidence type="ECO:0000256" key="6">
    <source>
        <dbReference type="RuleBase" id="RU003330"/>
    </source>
</evidence>
<comment type="subcellular location">
    <subcellularLocation>
        <location evidence="5 7">Cytoplasm</location>
    </subcellularLocation>
</comment>
<feature type="domain" description="Adenylate kinase active site lid" evidence="8">
    <location>
        <begin position="126"/>
        <end position="161"/>
    </location>
</feature>
<dbReference type="InterPro" id="IPR033690">
    <property type="entry name" value="Adenylat_kinase_CS"/>
</dbReference>
<evidence type="ECO:0000256" key="3">
    <source>
        <dbReference type="ARBA" id="ARBA00022741"/>
    </source>
</evidence>
<comment type="catalytic activity">
    <reaction evidence="5 7">
        <text>AMP + ATP = 2 ADP</text>
        <dbReference type="Rhea" id="RHEA:12973"/>
        <dbReference type="ChEBI" id="CHEBI:30616"/>
        <dbReference type="ChEBI" id="CHEBI:456215"/>
        <dbReference type="ChEBI" id="CHEBI:456216"/>
        <dbReference type="EC" id="2.7.4.3"/>
    </reaction>
</comment>
<comment type="caution">
    <text evidence="9">The sequence shown here is derived from an EMBL/GenBank/DDBJ whole genome shotgun (WGS) entry which is preliminary data.</text>
</comment>
<keyword evidence="5 7" id="KW-0067">ATP-binding</keyword>
<keyword evidence="10" id="KW-1185">Reference proteome</keyword>
<dbReference type="NCBIfam" id="TIGR01351">
    <property type="entry name" value="adk"/>
    <property type="match status" value="1"/>
</dbReference>
<dbReference type="UniPathway" id="UPA00588">
    <property type="reaction ID" value="UER00649"/>
</dbReference>
<comment type="subunit">
    <text evidence="5 7">Monomer.</text>
</comment>
<keyword evidence="5" id="KW-0479">Metal-binding</keyword>
<feature type="binding site" evidence="5">
    <location>
        <position position="149"/>
    </location>
    <ligand>
        <name>Zn(2+)</name>
        <dbReference type="ChEBI" id="CHEBI:29105"/>
        <note>structural</note>
    </ligand>
</feature>
<proteinExistence type="inferred from homology"/>
<dbReference type="NCBIfam" id="NF011100">
    <property type="entry name" value="PRK14527.1"/>
    <property type="match status" value="1"/>
</dbReference>
<evidence type="ECO:0000256" key="4">
    <source>
        <dbReference type="ARBA" id="ARBA00022777"/>
    </source>
</evidence>
<evidence type="ECO:0000256" key="2">
    <source>
        <dbReference type="ARBA" id="ARBA00022727"/>
    </source>
</evidence>
<dbReference type="GO" id="GO:0005524">
    <property type="term" value="F:ATP binding"/>
    <property type="evidence" value="ECO:0007669"/>
    <property type="project" value="UniProtKB-UniRule"/>
</dbReference>
<dbReference type="InterPro" id="IPR027417">
    <property type="entry name" value="P-loop_NTPase"/>
</dbReference>
<organism evidence="9 10">
    <name type="scientific">Abditibacterium utsteinense</name>
    <dbReference type="NCBI Taxonomy" id="1960156"/>
    <lineage>
        <taxon>Bacteria</taxon>
        <taxon>Pseudomonadati</taxon>
        <taxon>Abditibacteriota</taxon>
        <taxon>Abditibacteriia</taxon>
        <taxon>Abditibacteriales</taxon>
        <taxon>Abditibacteriaceae</taxon>
        <taxon>Abditibacterium</taxon>
    </lineage>
</organism>
<feature type="binding site" evidence="5">
    <location>
        <position position="132"/>
    </location>
    <ligand>
        <name>Zn(2+)</name>
        <dbReference type="ChEBI" id="CHEBI:29105"/>
        <note>structural</note>
    </ligand>
</feature>
<comment type="pathway">
    <text evidence="5">Purine metabolism; AMP biosynthesis via salvage pathway; AMP from ADP: step 1/1.</text>
</comment>
<keyword evidence="1 5" id="KW-0808">Transferase</keyword>
<feature type="binding site" evidence="5">
    <location>
        <begin position="57"/>
        <end position="59"/>
    </location>
    <ligand>
        <name>AMP</name>
        <dbReference type="ChEBI" id="CHEBI:456215"/>
    </ligand>
</feature>
<dbReference type="CDD" id="cd01428">
    <property type="entry name" value="ADK"/>
    <property type="match status" value="1"/>
</dbReference>
<accession>A0A2S8ST46</accession>
<dbReference type="FunFam" id="3.40.50.300:FF:000106">
    <property type="entry name" value="Adenylate kinase mitochondrial"/>
    <property type="match status" value="1"/>
</dbReference>
<dbReference type="InterPro" id="IPR000850">
    <property type="entry name" value="Adenylat/UMP-CMP_kin"/>
</dbReference>
<dbReference type="Pfam" id="PF00406">
    <property type="entry name" value="ADK"/>
    <property type="match status" value="1"/>
</dbReference>
<evidence type="ECO:0000256" key="7">
    <source>
        <dbReference type="RuleBase" id="RU003331"/>
    </source>
</evidence>
<feature type="binding site" evidence="5">
    <location>
        <position position="170"/>
    </location>
    <ligand>
        <name>AMP</name>
        <dbReference type="ChEBI" id="CHEBI:456215"/>
    </ligand>
</feature>
<dbReference type="FunCoup" id="A0A2S8ST46">
    <property type="interactions" value="468"/>
</dbReference>
<dbReference type="GO" id="GO:0008270">
    <property type="term" value="F:zinc ion binding"/>
    <property type="evidence" value="ECO:0007669"/>
    <property type="project" value="UniProtKB-UniRule"/>
</dbReference>
<dbReference type="InterPro" id="IPR007862">
    <property type="entry name" value="Adenylate_kinase_lid-dom"/>
</dbReference>
<feature type="binding site" evidence="5">
    <location>
        <begin position="135"/>
        <end position="136"/>
    </location>
    <ligand>
        <name>ATP</name>
        <dbReference type="ChEBI" id="CHEBI:30616"/>
    </ligand>
</feature>
<dbReference type="PROSITE" id="PS00113">
    <property type="entry name" value="ADENYLATE_KINASE"/>
    <property type="match status" value="1"/>
</dbReference>
<evidence type="ECO:0000259" key="8">
    <source>
        <dbReference type="Pfam" id="PF05191"/>
    </source>
</evidence>
<feature type="binding site" evidence="5">
    <location>
        <position position="36"/>
    </location>
    <ligand>
        <name>AMP</name>
        <dbReference type="ChEBI" id="CHEBI:456215"/>
    </ligand>
</feature>
<dbReference type="InterPro" id="IPR006259">
    <property type="entry name" value="Adenyl_kin_sub"/>
</dbReference>
<dbReference type="GO" id="GO:0044209">
    <property type="term" value="P:AMP salvage"/>
    <property type="evidence" value="ECO:0007669"/>
    <property type="project" value="UniProtKB-UniRule"/>
</dbReference>
<protein>
    <recommendedName>
        <fullName evidence="5 7">Adenylate kinase</fullName>
        <shortName evidence="5">AK</shortName>
        <ecNumber evidence="5 7">2.7.4.3</ecNumber>
    </recommendedName>
    <alternativeName>
        <fullName evidence="5">ATP-AMP transphosphorylase</fullName>
    </alternativeName>
    <alternativeName>
        <fullName evidence="5">ATP:AMP phosphotransferase</fullName>
    </alternativeName>
    <alternativeName>
        <fullName evidence="5">Adenylate monophosphate kinase</fullName>
    </alternativeName>
</protein>
<keyword evidence="2 5" id="KW-0545">Nucleotide biosynthesis</keyword>
<dbReference type="GO" id="GO:0005737">
    <property type="term" value="C:cytoplasm"/>
    <property type="evidence" value="ECO:0007669"/>
    <property type="project" value="UniProtKB-SubCell"/>
</dbReference>
<dbReference type="PRINTS" id="PR00094">
    <property type="entry name" value="ADENYLTKNASE"/>
</dbReference>
<dbReference type="Pfam" id="PF05191">
    <property type="entry name" value="ADK_lid"/>
    <property type="match status" value="1"/>
</dbReference>
<dbReference type="Gene3D" id="3.40.50.300">
    <property type="entry name" value="P-loop containing nucleotide triphosphate hydrolases"/>
    <property type="match status" value="1"/>
</dbReference>
<dbReference type="AlphaFoldDB" id="A0A2S8ST46"/>
<feature type="binding site" evidence="5">
    <location>
        <position position="198"/>
    </location>
    <ligand>
        <name>ATP</name>
        <dbReference type="ChEBI" id="CHEBI:30616"/>
    </ligand>
</feature>
<dbReference type="SUPFAM" id="SSF52540">
    <property type="entry name" value="P-loop containing nucleoside triphosphate hydrolases"/>
    <property type="match status" value="1"/>
</dbReference>
<keyword evidence="5" id="KW-0862">Zinc</keyword>
<feature type="binding site" evidence="5">
    <location>
        <position position="31"/>
    </location>
    <ligand>
        <name>AMP</name>
        <dbReference type="ChEBI" id="CHEBI:456215"/>
    </ligand>
</feature>
<evidence type="ECO:0000256" key="1">
    <source>
        <dbReference type="ARBA" id="ARBA00022679"/>
    </source>
</evidence>
<dbReference type="InParanoid" id="A0A2S8ST46"/>